<dbReference type="GO" id="GO:0030638">
    <property type="term" value="P:polyketide metabolic process"/>
    <property type="evidence" value="ECO:0007669"/>
    <property type="project" value="InterPro"/>
</dbReference>
<name>A0A918H7K3_9ACTN</name>
<gene>
    <name evidence="1" type="ORF">GCM10014713_37720</name>
</gene>
<comment type="caution">
    <text evidence="1">The sequence shown here is derived from an EMBL/GenBank/DDBJ whole genome shotgun (WGS) entry which is preliminary data.</text>
</comment>
<dbReference type="PANTHER" id="PTHR38436">
    <property type="entry name" value="POLYKETIDE CYCLASE SNOAL-LIKE DOMAIN"/>
    <property type="match status" value="1"/>
</dbReference>
<protein>
    <recommendedName>
        <fullName evidence="3">SnoaL-like domain-containing protein</fullName>
    </recommendedName>
</protein>
<dbReference type="Gene3D" id="3.10.450.50">
    <property type="match status" value="1"/>
</dbReference>
<reference evidence="1" key="2">
    <citation type="submission" date="2020-09" db="EMBL/GenBank/DDBJ databases">
        <authorList>
            <person name="Sun Q."/>
            <person name="Ohkuma M."/>
        </authorList>
    </citation>
    <scope>NUCLEOTIDE SEQUENCE</scope>
    <source>
        <strain evidence="1">JCM 3172</strain>
    </source>
</reference>
<evidence type="ECO:0000313" key="1">
    <source>
        <dbReference type="EMBL" id="GGT40414.1"/>
    </source>
</evidence>
<dbReference type="PANTHER" id="PTHR38436:SF1">
    <property type="entry name" value="ESTER CYCLASE"/>
    <property type="match status" value="1"/>
</dbReference>
<reference evidence="1" key="1">
    <citation type="journal article" date="2014" name="Int. J. Syst. Evol. Microbiol.">
        <title>Complete genome sequence of Corynebacterium casei LMG S-19264T (=DSM 44701T), isolated from a smear-ripened cheese.</title>
        <authorList>
            <consortium name="US DOE Joint Genome Institute (JGI-PGF)"/>
            <person name="Walter F."/>
            <person name="Albersmeier A."/>
            <person name="Kalinowski J."/>
            <person name="Ruckert C."/>
        </authorList>
    </citation>
    <scope>NUCLEOTIDE SEQUENCE</scope>
    <source>
        <strain evidence="1">JCM 3172</strain>
    </source>
</reference>
<accession>A0A918H7K3</accession>
<dbReference type="RefSeq" id="WP_019889153.1">
    <property type="nucleotide sequence ID" value="NZ_BMQQ01000013.1"/>
</dbReference>
<dbReference type="InterPro" id="IPR032710">
    <property type="entry name" value="NTF2-like_dom_sf"/>
</dbReference>
<dbReference type="AlphaFoldDB" id="A0A918H7K3"/>
<dbReference type="InterPro" id="IPR009959">
    <property type="entry name" value="Cyclase_SnoaL-like"/>
</dbReference>
<keyword evidence="2" id="KW-1185">Reference proteome</keyword>
<organism evidence="1 2">
    <name type="scientific">Streptomyces purpureus</name>
    <dbReference type="NCBI Taxonomy" id="1951"/>
    <lineage>
        <taxon>Bacteria</taxon>
        <taxon>Bacillati</taxon>
        <taxon>Actinomycetota</taxon>
        <taxon>Actinomycetes</taxon>
        <taxon>Kitasatosporales</taxon>
        <taxon>Streptomycetaceae</taxon>
        <taxon>Streptomyces</taxon>
    </lineage>
</organism>
<dbReference type="EMBL" id="BMQQ01000013">
    <property type="protein sequence ID" value="GGT40414.1"/>
    <property type="molecule type" value="Genomic_DNA"/>
</dbReference>
<evidence type="ECO:0008006" key="3">
    <source>
        <dbReference type="Google" id="ProtNLM"/>
    </source>
</evidence>
<dbReference type="Pfam" id="PF07366">
    <property type="entry name" value="SnoaL"/>
    <property type="match status" value="1"/>
</dbReference>
<proteinExistence type="predicted"/>
<dbReference type="Proteomes" id="UP000619486">
    <property type="component" value="Unassembled WGS sequence"/>
</dbReference>
<dbReference type="SUPFAM" id="SSF54427">
    <property type="entry name" value="NTF2-like"/>
    <property type="match status" value="1"/>
</dbReference>
<sequence length="144" mass="15826">MGQAREAMDRLTEAVTTGGKPEAFREVFAENVVAVTPDAGEIEGREKVVEYYQQMVEAFPGATYESVYSYETGDTAIDEGFFNGRNTASLQLPTGETLPPTHKDVRVRSCDAATIDSDGKIVSYRLYFDQLDFLGQLGLVPEEA</sequence>
<evidence type="ECO:0000313" key="2">
    <source>
        <dbReference type="Proteomes" id="UP000619486"/>
    </source>
</evidence>